<dbReference type="EMBL" id="JAHRIM010007879">
    <property type="protein sequence ID" value="MEQ2259860.1"/>
    <property type="molecule type" value="Genomic_DNA"/>
</dbReference>
<name>A0ABV0VRL5_9TELE</name>
<reference evidence="2 3" key="1">
    <citation type="submission" date="2021-06" db="EMBL/GenBank/DDBJ databases">
        <authorList>
            <person name="Palmer J.M."/>
        </authorList>
    </citation>
    <scope>NUCLEOTIDE SEQUENCE [LARGE SCALE GENOMIC DNA]</scope>
    <source>
        <strain evidence="2 3">XR_2019</strain>
        <tissue evidence="2">Muscle</tissue>
    </source>
</reference>
<feature type="domain" description="Mucolipin extracytosolic" evidence="1">
    <location>
        <begin position="14"/>
        <end position="83"/>
    </location>
</feature>
<evidence type="ECO:0000313" key="2">
    <source>
        <dbReference type="EMBL" id="MEQ2259860.1"/>
    </source>
</evidence>
<keyword evidence="3" id="KW-1185">Reference proteome</keyword>
<dbReference type="Proteomes" id="UP001444071">
    <property type="component" value="Unassembled WGS sequence"/>
</dbReference>
<organism evidence="2 3">
    <name type="scientific">Xenotaenia resolanae</name>
    <dbReference type="NCBI Taxonomy" id="208358"/>
    <lineage>
        <taxon>Eukaryota</taxon>
        <taxon>Metazoa</taxon>
        <taxon>Chordata</taxon>
        <taxon>Craniata</taxon>
        <taxon>Vertebrata</taxon>
        <taxon>Euteleostomi</taxon>
        <taxon>Actinopterygii</taxon>
        <taxon>Neopterygii</taxon>
        <taxon>Teleostei</taxon>
        <taxon>Neoteleostei</taxon>
        <taxon>Acanthomorphata</taxon>
        <taxon>Ovalentaria</taxon>
        <taxon>Atherinomorphae</taxon>
        <taxon>Cyprinodontiformes</taxon>
        <taxon>Goodeidae</taxon>
        <taxon>Xenotaenia</taxon>
    </lineage>
</organism>
<dbReference type="PANTHER" id="PTHR12127">
    <property type="entry name" value="MUCOLIPIN"/>
    <property type="match status" value="1"/>
</dbReference>
<evidence type="ECO:0000313" key="3">
    <source>
        <dbReference type="Proteomes" id="UP001444071"/>
    </source>
</evidence>
<dbReference type="Pfam" id="PF21381">
    <property type="entry name" value="MCLN_ECD"/>
    <property type="match status" value="1"/>
</dbReference>
<evidence type="ECO:0000259" key="1">
    <source>
        <dbReference type="Pfam" id="PF21381"/>
    </source>
</evidence>
<dbReference type="InterPro" id="IPR039031">
    <property type="entry name" value="Mucolipin"/>
</dbReference>
<comment type="caution">
    <text evidence="2">The sequence shown here is derived from an EMBL/GenBank/DDBJ whole genome shotgun (WGS) entry which is preliminary data.</text>
</comment>
<protein>
    <recommendedName>
        <fullName evidence="1">Mucolipin extracytosolic domain-containing protein</fullName>
    </recommendedName>
</protein>
<dbReference type="PANTHER" id="PTHR12127:SF5">
    <property type="entry name" value="MUCOLIPIN-3"/>
    <property type="match status" value="1"/>
</dbReference>
<proteinExistence type="predicted"/>
<feature type="non-terminal residue" evidence="2">
    <location>
        <position position="1"/>
    </location>
</feature>
<dbReference type="InterPro" id="IPR049134">
    <property type="entry name" value="MCLN_ECD"/>
</dbReference>
<accession>A0ABV0VRL5</accession>
<sequence>CLEVYPVAPQLPRDMLQNFELHFKRLLSVKITFVVKAINLQTVRYRELPDCYDFTVIITFNNQAHSGRMKVDLETDVDINECKDWKVTGVCKFIKLV</sequence>
<gene>
    <name evidence="2" type="ORF">XENORESO_020315</name>
</gene>